<name>A0ABS7J696_9SPHN</name>
<evidence type="ECO:0000313" key="3">
    <source>
        <dbReference type="Proteomes" id="UP000755104"/>
    </source>
</evidence>
<dbReference type="Proteomes" id="UP000755104">
    <property type="component" value="Unassembled WGS sequence"/>
</dbReference>
<evidence type="ECO:0000256" key="1">
    <source>
        <dbReference type="SAM" id="SignalP"/>
    </source>
</evidence>
<dbReference type="PROSITE" id="PS51257">
    <property type="entry name" value="PROKAR_LIPOPROTEIN"/>
    <property type="match status" value="1"/>
</dbReference>
<dbReference type="EMBL" id="JAIGNO010000005">
    <property type="protein sequence ID" value="MBX7482796.1"/>
    <property type="molecule type" value="Genomic_DNA"/>
</dbReference>
<feature type="signal peptide" evidence="1">
    <location>
        <begin position="1"/>
        <end position="21"/>
    </location>
</feature>
<feature type="chain" id="PRO_5046938053" description="Secreted protein" evidence="1">
    <location>
        <begin position="22"/>
        <end position="148"/>
    </location>
</feature>
<keyword evidence="1" id="KW-0732">Signal</keyword>
<sequence length="148" mass="15392">MKLRLSLITPIALLVACTANEDTASEENASQGPGTGTFDAIAEGEVVHYTGTEPFWGGAAGGGVATYSTPENPDGTEFPVERFAGNNGLGISGQIDGEPFDLTITPGECSDAMSDRTYPFTATLLLGEEQRQGCAWTDSQPFSGPEAP</sequence>
<gene>
    <name evidence="2" type="ORF">K3174_09635</name>
</gene>
<accession>A0ABS7J696</accession>
<proteinExistence type="predicted"/>
<evidence type="ECO:0000313" key="2">
    <source>
        <dbReference type="EMBL" id="MBX7482796.1"/>
    </source>
</evidence>
<protein>
    <recommendedName>
        <fullName evidence="4">Secreted protein</fullName>
    </recommendedName>
</protein>
<evidence type="ECO:0008006" key="4">
    <source>
        <dbReference type="Google" id="ProtNLM"/>
    </source>
</evidence>
<comment type="caution">
    <text evidence="2">The sequence shown here is derived from an EMBL/GenBank/DDBJ whole genome shotgun (WGS) entry which is preliminary data.</text>
</comment>
<dbReference type="RefSeq" id="WP_221558055.1">
    <property type="nucleotide sequence ID" value="NZ_JAIGNO010000005.1"/>
</dbReference>
<keyword evidence="3" id="KW-1185">Reference proteome</keyword>
<reference evidence="2 3" key="1">
    <citation type="submission" date="2021-08" db="EMBL/GenBank/DDBJ databases">
        <title>Comparative Genomics Analysis of the Genus Qipengyuania Reveals Extensive Genetic Diversity and Metabolic Versatility, Including the Description of Fifteen Novel Species.</title>
        <authorList>
            <person name="Liu Y."/>
        </authorList>
    </citation>
    <scope>NUCLEOTIDE SEQUENCE [LARGE SCALE GENOMIC DNA]</scope>
    <source>
        <strain evidence="2 3">6D47A</strain>
    </source>
</reference>
<organism evidence="2 3">
    <name type="scientific">Qipengyuania qiaonensis</name>
    <dbReference type="NCBI Taxonomy" id="2867240"/>
    <lineage>
        <taxon>Bacteria</taxon>
        <taxon>Pseudomonadati</taxon>
        <taxon>Pseudomonadota</taxon>
        <taxon>Alphaproteobacteria</taxon>
        <taxon>Sphingomonadales</taxon>
        <taxon>Erythrobacteraceae</taxon>
        <taxon>Qipengyuania</taxon>
    </lineage>
</organism>